<gene>
    <name evidence="5" type="primary">rob</name>
    <name evidence="5" type="ORF">Pan241w_00090</name>
</gene>
<feature type="domain" description="HTH araC/xylS-type" evidence="4">
    <location>
        <begin position="5"/>
        <end position="103"/>
    </location>
</feature>
<evidence type="ECO:0000256" key="1">
    <source>
        <dbReference type="ARBA" id="ARBA00023015"/>
    </source>
</evidence>
<keyword evidence="6" id="KW-1185">Reference proteome</keyword>
<dbReference type="InterPro" id="IPR029441">
    <property type="entry name" value="Cass2"/>
</dbReference>
<protein>
    <submittedName>
        <fullName evidence="5">Right origin-binding protein</fullName>
    </submittedName>
</protein>
<accession>A0A517R7U6</accession>
<dbReference type="AlphaFoldDB" id="A0A517R7U6"/>
<dbReference type="Pfam" id="PF14526">
    <property type="entry name" value="Cass2"/>
    <property type="match status" value="1"/>
</dbReference>
<dbReference type="InterPro" id="IPR020449">
    <property type="entry name" value="Tscrpt_reg_AraC-type_HTH"/>
</dbReference>
<dbReference type="PANTHER" id="PTHR47504">
    <property type="entry name" value="RIGHT ORIGIN-BINDING PROTEIN"/>
    <property type="match status" value="1"/>
</dbReference>
<dbReference type="InterPro" id="IPR018062">
    <property type="entry name" value="HTH_AraC-typ_CS"/>
</dbReference>
<dbReference type="InterPro" id="IPR050959">
    <property type="entry name" value="MarA-like"/>
</dbReference>
<evidence type="ECO:0000256" key="2">
    <source>
        <dbReference type="ARBA" id="ARBA00023125"/>
    </source>
</evidence>
<proteinExistence type="predicted"/>
<name>A0A517R7U6_9PLAN</name>
<keyword evidence="3" id="KW-0804">Transcription</keyword>
<dbReference type="EMBL" id="CP036269">
    <property type="protein sequence ID" value="QDT39956.1"/>
    <property type="molecule type" value="Genomic_DNA"/>
</dbReference>
<dbReference type="GO" id="GO:0003700">
    <property type="term" value="F:DNA-binding transcription factor activity"/>
    <property type="evidence" value="ECO:0007669"/>
    <property type="project" value="InterPro"/>
</dbReference>
<dbReference type="PANTHER" id="PTHR47504:SF5">
    <property type="entry name" value="RIGHT ORIGIN-BINDING PROTEIN"/>
    <property type="match status" value="1"/>
</dbReference>
<dbReference type="PROSITE" id="PS01124">
    <property type="entry name" value="HTH_ARAC_FAMILY_2"/>
    <property type="match status" value="1"/>
</dbReference>
<dbReference type="SUPFAM" id="SSF46689">
    <property type="entry name" value="Homeodomain-like"/>
    <property type="match status" value="2"/>
</dbReference>
<reference evidence="5 6" key="1">
    <citation type="submission" date="2019-02" db="EMBL/GenBank/DDBJ databases">
        <title>Deep-cultivation of Planctomycetes and their phenomic and genomic characterization uncovers novel biology.</title>
        <authorList>
            <person name="Wiegand S."/>
            <person name="Jogler M."/>
            <person name="Boedeker C."/>
            <person name="Pinto D."/>
            <person name="Vollmers J."/>
            <person name="Rivas-Marin E."/>
            <person name="Kohn T."/>
            <person name="Peeters S.H."/>
            <person name="Heuer A."/>
            <person name="Rast P."/>
            <person name="Oberbeckmann S."/>
            <person name="Bunk B."/>
            <person name="Jeske O."/>
            <person name="Meyerdierks A."/>
            <person name="Storesund J.E."/>
            <person name="Kallscheuer N."/>
            <person name="Luecker S."/>
            <person name="Lage O.M."/>
            <person name="Pohl T."/>
            <person name="Merkel B.J."/>
            <person name="Hornburger P."/>
            <person name="Mueller R.-W."/>
            <person name="Bruemmer F."/>
            <person name="Labrenz M."/>
            <person name="Spormann A.M."/>
            <person name="Op den Camp H."/>
            <person name="Overmann J."/>
            <person name="Amann R."/>
            <person name="Jetten M.S.M."/>
            <person name="Mascher T."/>
            <person name="Medema M.H."/>
            <person name="Devos D.P."/>
            <person name="Kaster A.-K."/>
            <person name="Ovreas L."/>
            <person name="Rohde M."/>
            <person name="Galperin M.Y."/>
            <person name="Jogler C."/>
        </authorList>
    </citation>
    <scope>NUCLEOTIDE SEQUENCE [LARGE SCALE GENOMIC DNA]</scope>
    <source>
        <strain evidence="5 6">Pan241w</strain>
    </source>
</reference>
<dbReference type="InterPro" id="IPR018060">
    <property type="entry name" value="HTH_AraC"/>
</dbReference>
<organism evidence="5 6">
    <name type="scientific">Gimesia alba</name>
    <dbReference type="NCBI Taxonomy" id="2527973"/>
    <lineage>
        <taxon>Bacteria</taxon>
        <taxon>Pseudomonadati</taxon>
        <taxon>Planctomycetota</taxon>
        <taxon>Planctomycetia</taxon>
        <taxon>Planctomycetales</taxon>
        <taxon>Planctomycetaceae</taxon>
        <taxon>Gimesia</taxon>
    </lineage>
</organism>
<dbReference type="SMART" id="SM00871">
    <property type="entry name" value="AraC_E_bind"/>
    <property type="match status" value="1"/>
</dbReference>
<keyword evidence="1" id="KW-0805">Transcription regulation</keyword>
<dbReference type="Gene3D" id="1.10.10.60">
    <property type="entry name" value="Homeodomain-like"/>
    <property type="match status" value="2"/>
</dbReference>
<evidence type="ECO:0000313" key="6">
    <source>
        <dbReference type="Proteomes" id="UP000317171"/>
    </source>
</evidence>
<dbReference type="OrthoDB" id="9806208at2"/>
<dbReference type="Pfam" id="PF12833">
    <property type="entry name" value="HTH_18"/>
    <property type="match status" value="1"/>
</dbReference>
<dbReference type="InterPro" id="IPR009057">
    <property type="entry name" value="Homeodomain-like_sf"/>
</dbReference>
<evidence type="ECO:0000313" key="5">
    <source>
        <dbReference type="EMBL" id="QDT39956.1"/>
    </source>
</evidence>
<keyword evidence="2" id="KW-0238">DNA-binding</keyword>
<dbReference type="RefSeq" id="WP_145209101.1">
    <property type="nucleotide sequence ID" value="NZ_CP036269.1"/>
</dbReference>
<sequence length="277" mass="31074">MNPVQKALWYVENHSRKGISLEQVARASCVSPYHLTRTFAEVFGTSLMRYVRLRRLSEAAKQLSEGASDILSLALDYGYGSHEAFSRAFKKEFGVTPESVRTLADLSLLPLMEPITMTSTQLPKLDPPRVETLPEMSFAGLVERYQSKSPAGIPNQWQRFSALLQHMPLLIDQNAYGICFNFDEEKGEFYYMAGVPVSKSAEIPLGLVRFDLPLQKYAVFHHGGHISEIRSVISAIWSEALSKSGYEPVEKPAFEKYGPEFDGQTGRGGFEIWVAIK</sequence>
<dbReference type="GO" id="GO:0043565">
    <property type="term" value="F:sequence-specific DNA binding"/>
    <property type="evidence" value="ECO:0007669"/>
    <property type="project" value="InterPro"/>
</dbReference>
<dbReference type="KEGG" id="gaz:Pan241w_00090"/>
<dbReference type="InterPro" id="IPR010499">
    <property type="entry name" value="AraC_E-bd"/>
</dbReference>
<evidence type="ECO:0000259" key="4">
    <source>
        <dbReference type="PROSITE" id="PS01124"/>
    </source>
</evidence>
<dbReference type="Proteomes" id="UP000317171">
    <property type="component" value="Chromosome"/>
</dbReference>
<dbReference type="InterPro" id="IPR011256">
    <property type="entry name" value="Reg_factor_effector_dom_sf"/>
</dbReference>
<dbReference type="SUPFAM" id="SSF55136">
    <property type="entry name" value="Probable bacterial effector-binding domain"/>
    <property type="match status" value="1"/>
</dbReference>
<dbReference type="SMART" id="SM00342">
    <property type="entry name" value="HTH_ARAC"/>
    <property type="match status" value="1"/>
</dbReference>
<evidence type="ECO:0000256" key="3">
    <source>
        <dbReference type="ARBA" id="ARBA00023163"/>
    </source>
</evidence>
<dbReference type="Gene3D" id="3.20.80.10">
    <property type="entry name" value="Regulatory factor, effector binding domain"/>
    <property type="match status" value="1"/>
</dbReference>
<dbReference type="PRINTS" id="PR00032">
    <property type="entry name" value="HTHARAC"/>
</dbReference>
<dbReference type="PROSITE" id="PS00041">
    <property type="entry name" value="HTH_ARAC_FAMILY_1"/>
    <property type="match status" value="1"/>
</dbReference>